<evidence type="ECO:0000259" key="1">
    <source>
        <dbReference type="PROSITE" id="PS50206"/>
    </source>
</evidence>
<name>A0A6P8ZA83_THRPL</name>
<evidence type="ECO:0000313" key="3">
    <source>
        <dbReference type="RefSeq" id="XP_034244032.1"/>
    </source>
</evidence>
<sequence>MPWFGYVVPGRFQRSEIGPFITTRRTMSSTGSRDLHYDDIVSLSSKKEIILIDVREPDEIQETGKLPGSTHIPLGDVPNALNLNDGAFKEKYGIEKPGLDAPIVFSCRSGKRSNVALQKALALGFSNSRHYAGGWLDWEKNTK</sequence>
<accession>A0A6P8ZA83</accession>
<dbReference type="OrthoDB" id="566238at2759"/>
<reference evidence="3" key="1">
    <citation type="submission" date="2025-08" db="UniProtKB">
        <authorList>
            <consortium name="RefSeq"/>
        </authorList>
    </citation>
    <scope>IDENTIFICATION</scope>
    <source>
        <tissue evidence="3">Total insect</tissue>
    </source>
</reference>
<dbReference type="KEGG" id="tpal:117646860"/>
<dbReference type="InterPro" id="IPR001763">
    <property type="entry name" value="Rhodanese-like_dom"/>
</dbReference>
<feature type="domain" description="Rhodanese" evidence="1">
    <location>
        <begin position="45"/>
        <end position="143"/>
    </location>
</feature>
<dbReference type="PANTHER" id="PTHR44086">
    <property type="entry name" value="THIOSULFATE SULFURTRANSFERASE RDL2, MITOCHONDRIAL-RELATED"/>
    <property type="match status" value="1"/>
</dbReference>
<keyword evidence="2" id="KW-1185">Reference proteome</keyword>
<gene>
    <name evidence="3" type="primary">LOC117646860</name>
</gene>
<dbReference type="SMART" id="SM00450">
    <property type="entry name" value="RHOD"/>
    <property type="match status" value="1"/>
</dbReference>
<organism evidence="3">
    <name type="scientific">Thrips palmi</name>
    <name type="common">Melon thrips</name>
    <dbReference type="NCBI Taxonomy" id="161013"/>
    <lineage>
        <taxon>Eukaryota</taxon>
        <taxon>Metazoa</taxon>
        <taxon>Ecdysozoa</taxon>
        <taxon>Arthropoda</taxon>
        <taxon>Hexapoda</taxon>
        <taxon>Insecta</taxon>
        <taxon>Pterygota</taxon>
        <taxon>Neoptera</taxon>
        <taxon>Paraneoptera</taxon>
        <taxon>Thysanoptera</taxon>
        <taxon>Terebrantia</taxon>
        <taxon>Thripoidea</taxon>
        <taxon>Thripidae</taxon>
        <taxon>Thrips</taxon>
    </lineage>
</organism>
<dbReference type="SUPFAM" id="SSF52821">
    <property type="entry name" value="Rhodanese/Cell cycle control phosphatase"/>
    <property type="match status" value="1"/>
</dbReference>
<dbReference type="AlphaFoldDB" id="A0A6P8ZA83"/>
<dbReference type="Gene3D" id="3.40.250.10">
    <property type="entry name" value="Rhodanese-like domain"/>
    <property type="match status" value="1"/>
</dbReference>
<dbReference type="Pfam" id="PF00581">
    <property type="entry name" value="Rhodanese"/>
    <property type="match status" value="1"/>
</dbReference>
<evidence type="ECO:0000313" key="2">
    <source>
        <dbReference type="Proteomes" id="UP000515158"/>
    </source>
</evidence>
<dbReference type="PROSITE" id="PS50206">
    <property type="entry name" value="RHODANESE_3"/>
    <property type="match status" value="1"/>
</dbReference>
<proteinExistence type="predicted"/>
<dbReference type="InterPro" id="IPR036873">
    <property type="entry name" value="Rhodanese-like_dom_sf"/>
</dbReference>
<dbReference type="FunCoup" id="A0A6P8ZA83">
    <property type="interactions" value="60"/>
</dbReference>
<dbReference type="RefSeq" id="XP_034244032.1">
    <property type="nucleotide sequence ID" value="XM_034388141.1"/>
</dbReference>
<dbReference type="GeneID" id="117646860"/>
<protein>
    <submittedName>
        <fullName evidence="3">Thiosulfate sulfurtransferase/rhodanese-like domain-containing protein 3 isoform X1</fullName>
    </submittedName>
</protein>
<dbReference type="PANTHER" id="PTHR44086:SF10">
    <property type="entry name" value="THIOSULFATE SULFURTRANSFERASE_RHODANESE-LIKE DOMAIN-CONTAINING PROTEIN 3"/>
    <property type="match status" value="1"/>
</dbReference>
<dbReference type="InParanoid" id="A0A6P8ZA83"/>
<dbReference type="Proteomes" id="UP000515158">
    <property type="component" value="Unplaced"/>
</dbReference>